<reference evidence="1 2" key="1">
    <citation type="submission" date="2024-05" db="EMBL/GenBank/DDBJ databases">
        <title>Genome sequencing and assembly of Indian major carp, Cirrhinus mrigala (Hamilton, 1822).</title>
        <authorList>
            <person name="Mohindra V."/>
            <person name="Chowdhury L.M."/>
            <person name="Lal K."/>
            <person name="Jena J.K."/>
        </authorList>
    </citation>
    <scope>NUCLEOTIDE SEQUENCE [LARGE SCALE GENOMIC DNA]</scope>
    <source>
        <strain evidence="1">CM1030</strain>
        <tissue evidence="1">Blood</tissue>
    </source>
</reference>
<evidence type="ECO:0000313" key="1">
    <source>
        <dbReference type="EMBL" id="KAL0159839.1"/>
    </source>
</evidence>
<dbReference type="EMBL" id="JAMKFB020000022">
    <property type="protein sequence ID" value="KAL0159839.1"/>
    <property type="molecule type" value="Genomic_DNA"/>
</dbReference>
<comment type="caution">
    <text evidence="1">The sequence shown here is derived from an EMBL/GenBank/DDBJ whole genome shotgun (WGS) entry which is preliminary data.</text>
</comment>
<feature type="non-terminal residue" evidence="1">
    <location>
        <position position="56"/>
    </location>
</feature>
<sequence>VGQDPQYNNRAETFPDEYLRGNYSIKLNNLTHADAGKYTYFITPSDEHETVQLIIN</sequence>
<protein>
    <submittedName>
        <fullName evidence="1">Uncharacterized protein</fullName>
    </submittedName>
</protein>
<dbReference type="InterPro" id="IPR013783">
    <property type="entry name" value="Ig-like_fold"/>
</dbReference>
<organism evidence="1 2">
    <name type="scientific">Cirrhinus mrigala</name>
    <name type="common">Mrigala</name>
    <dbReference type="NCBI Taxonomy" id="683832"/>
    <lineage>
        <taxon>Eukaryota</taxon>
        <taxon>Metazoa</taxon>
        <taxon>Chordata</taxon>
        <taxon>Craniata</taxon>
        <taxon>Vertebrata</taxon>
        <taxon>Euteleostomi</taxon>
        <taxon>Actinopterygii</taxon>
        <taxon>Neopterygii</taxon>
        <taxon>Teleostei</taxon>
        <taxon>Ostariophysi</taxon>
        <taxon>Cypriniformes</taxon>
        <taxon>Cyprinidae</taxon>
        <taxon>Labeoninae</taxon>
        <taxon>Labeonini</taxon>
        <taxon>Cirrhinus</taxon>
    </lineage>
</organism>
<keyword evidence="2" id="KW-1185">Reference proteome</keyword>
<evidence type="ECO:0000313" key="2">
    <source>
        <dbReference type="Proteomes" id="UP001529510"/>
    </source>
</evidence>
<proteinExistence type="predicted"/>
<dbReference type="AlphaFoldDB" id="A0ABD0NCT6"/>
<feature type="non-terminal residue" evidence="1">
    <location>
        <position position="1"/>
    </location>
</feature>
<dbReference type="Proteomes" id="UP001529510">
    <property type="component" value="Unassembled WGS sequence"/>
</dbReference>
<dbReference type="Gene3D" id="2.60.40.10">
    <property type="entry name" value="Immunoglobulins"/>
    <property type="match status" value="1"/>
</dbReference>
<dbReference type="InterPro" id="IPR036179">
    <property type="entry name" value="Ig-like_dom_sf"/>
</dbReference>
<name>A0ABD0NCT6_CIRMR</name>
<dbReference type="SUPFAM" id="SSF48726">
    <property type="entry name" value="Immunoglobulin"/>
    <property type="match status" value="1"/>
</dbReference>
<accession>A0ABD0NCT6</accession>
<gene>
    <name evidence="1" type="ORF">M9458_043564</name>
</gene>